<sequence>MTIFRFATTLFLALNLLDSHAFQVQPRLSQQQCLRQNTDLAMGLDMVTYMRTEWISAALCTNQTPREADICLQLGCEDGRAVTFVPRTIDQFITSTLEPDGVLPVSVERQLTQQEKTRNAAIVMFRNQRADDLKETPDESVDVVVSLQAAARMIETGLDWKKSVHEAARVLKPGGRLLFVEQTTLDGESYLDYLDNLGLEVEGSEESEEGEDDDAAEERFPIFEEVGYDDVDLVLVPHVAGVAVKSMDAGLTAAERDAKEAKIEEDRLAEISLAAYERGIKKRKKKKKATAEEEA</sequence>
<dbReference type="Pfam" id="PF08241">
    <property type="entry name" value="Methyltransf_11"/>
    <property type="match status" value="1"/>
</dbReference>
<dbReference type="SUPFAM" id="SSF53335">
    <property type="entry name" value="S-adenosyl-L-methionine-dependent methyltransferases"/>
    <property type="match status" value="1"/>
</dbReference>
<feature type="domain" description="Methyltransferase type 11" evidence="2">
    <location>
        <begin position="74"/>
        <end position="179"/>
    </location>
</feature>
<dbReference type="CDD" id="cd02440">
    <property type="entry name" value="AdoMet_MTases"/>
    <property type="match status" value="1"/>
</dbReference>
<proteinExistence type="predicted"/>
<name>A0AAD2G9W2_9STRA</name>
<keyword evidence="4" id="KW-1185">Reference proteome</keyword>
<feature type="signal peptide" evidence="1">
    <location>
        <begin position="1"/>
        <end position="21"/>
    </location>
</feature>
<reference evidence="3" key="1">
    <citation type="submission" date="2023-08" db="EMBL/GenBank/DDBJ databases">
        <authorList>
            <person name="Audoor S."/>
            <person name="Bilcke G."/>
        </authorList>
    </citation>
    <scope>NUCLEOTIDE SEQUENCE</scope>
</reference>
<dbReference type="InterPro" id="IPR013216">
    <property type="entry name" value="Methyltransf_11"/>
</dbReference>
<evidence type="ECO:0000313" key="4">
    <source>
        <dbReference type="Proteomes" id="UP001295423"/>
    </source>
</evidence>
<keyword evidence="1" id="KW-0732">Signal</keyword>
<accession>A0AAD2G9W2</accession>
<organism evidence="3 4">
    <name type="scientific">Cylindrotheca closterium</name>
    <dbReference type="NCBI Taxonomy" id="2856"/>
    <lineage>
        <taxon>Eukaryota</taxon>
        <taxon>Sar</taxon>
        <taxon>Stramenopiles</taxon>
        <taxon>Ochrophyta</taxon>
        <taxon>Bacillariophyta</taxon>
        <taxon>Bacillariophyceae</taxon>
        <taxon>Bacillariophycidae</taxon>
        <taxon>Bacillariales</taxon>
        <taxon>Bacillariaceae</taxon>
        <taxon>Cylindrotheca</taxon>
    </lineage>
</organism>
<dbReference type="AlphaFoldDB" id="A0AAD2G9W2"/>
<dbReference type="EMBL" id="CAKOGP040002313">
    <property type="protein sequence ID" value="CAJ1966933.1"/>
    <property type="molecule type" value="Genomic_DNA"/>
</dbReference>
<evidence type="ECO:0000259" key="2">
    <source>
        <dbReference type="Pfam" id="PF08241"/>
    </source>
</evidence>
<dbReference type="GO" id="GO:0008757">
    <property type="term" value="F:S-adenosylmethionine-dependent methyltransferase activity"/>
    <property type="evidence" value="ECO:0007669"/>
    <property type="project" value="InterPro"/>
</dbReference>
<evidence type="ECO:0000313" key="3">
    <source>
        <dbReference type="EMBL" id="CAJ1966933.1"/>
    </source>
</evidence>
<gene>
    <name evidence="3" type="ORF">CYCCA115_LOCUS22519</name>
</gene>
<dbReference type="Proteomes" id="UP001295423">
    <property type="component" value="Unassembled WGS sequence"/>
</dbReference>
<dbReference type="InterPro" id="IPR029063">
    <property type="entry name" value="SAM-dependent_MTases_sf"/>
</dbReference>
<comment type="caution">
    <text evidence="3">The sequence shown here is derived from an EMBL/GenBank/DDBJ whole genome shotgun (WGS) entry which is preliminary data.</text>
</comment>
<dbReference type="Gene3D" id="3.40.50.150">
    <property type="entry name" value="Vaccinia Virus protein VP39"/>
    <property type="match status" value="1"/>
</dbReference>
<feature type="chain" id="PRO_5041936487" description="Methyltransferase type 11 domain-containing protein" evidence="1">
    <location>
        <begin position="22"/>
        <end position="295"/>
    </location>
</feature>
<evidence type="ECO:0000256" key="1">
    <source>
        <dbReference type="SAM" id="SignalP"/>
    </source>
</evidence>
<protein>
    <recommendedName>
        <fullName evidence="2">Methyltransferase type 11 domain-containing protein</fullName>
    </recommendedName>
</protein>